<dbReference type="Proteomes" id="UP000225190">
    <property type="component" value="Segment"/>
</dbReference>
<name>A0A1I9L2J1_9CAUD</name>
<dbReference type="EMBL" id="KU197014">
    <property type="protein sequence ID" value="AMW36178.1"/>
    <property type="molecule type" value="Genomic_DNA"/>
</dbReference>
<sequence>MADEIDQTLARTEGEIALQEAETRKRAQMIPAGHAGDCYYCGEWFSRVIAVEDPATGDEVDACGRCRDKRGIK</sequence>
<accession>A0A1I9L2J1</accession>
<reference evidence="1 2" key="1">
    <citation type="submission" date="2015-11" db="EMBL/GenBank/DDBJ databases">
        <title>Bacteriophages of Xanthomonas arboricola pv. juglandis: Characterization of two phages.</title>
        <authorList>
            <person name="Domotor D."/>
            <person name="Frank T."/>
            <person name="Rakhely G."/>
            <person name="Doffkay Z."/>
            <person name="Schneider G."/>
            <person name="Kovacs T."/>
        </authorList>
    </citation>
    <scope>NUCLEOTIDE SEQUENCE [LARGE SCALE GENOMIC DNA]</scope>
</reference>
<protein>
    <submittedName>
        <fullName evidence="1">Uncharacterized protein</fullName>
    </submittedName>
</protein>
<evidence type="ECO:0000313" key="1">
    <source>
        <dbReference type="EMBL" id="AMW36178.1"/>
    </source>
</evidence>
<proteinExistence type="predicted"/>
<evidence type="ECO:0000313" key="2">
    <source>
        <dbReference type="Proteomes" id="UP000225190"/>
    </source>
</evidence>
<keyword evidence="2" id="KW-1185">Reference proteome</keyword>
<organism evidence="1 2">
    <name type="scientific">Xanthomonas phage XAJ2</name>
    <dbReference type="NCBI Taxonomy" id="1775249"/>
    <lineage>
        <taxon>Viruses</taxon>
        <taxon>Duplodnaviria</taxon>
        <taxon>Heunggongvirae</taxon>
        <taxon>Uroviricota</taxon>
        <taxon>Caudoviricetes</taxon>
        <taxon>Caudoviricetes incertae sedis</taxon>
        <taxon>Xajduovirus</taxon>
        <taxon>Xajduovirus XAJ2</taxon>
    </lineage>
</organism>